<evidence type="ECO:0000256" key="8">
    <source>
        <dbReference type="SAM" id="MobiDB-lite"/>
    </source>
</evidence>
<evidence type="ECO:0000256" key="2">
    <source>
        <dbReference type="ARBA" id="ARBA00008585"/>
    </source>
</evidence>
<evidence type="ECO:0000256" key="4">
    <source>
        <dbReference type="ARBA" id="ARBA00022776"/>
    </source>
</evidence>
<dbReference type="AlphaFoldDB" id="A0A6B2L2Z9"/>
<evidence type="ECO:0000256" key="7">
    <source>
        <dbReference type="ARBA" id="ARBA00023306"/>
    </source>
</evidence>
<dbReference type="InterPro" id="IPR019440">
    <property type="entry name" value="MAU2"/>
</dbReference>
<evidence type="ECO:0000256" key="5">
    <source>
        <dbReference type="ARBA" id="ARBA00022829"/>
    </source>
</evidence>
<keyword evidence="5" id="KW-0159">Chromosome partition</keyword>
<keyword evidence="6" id="KW-0539">Nucleus</keyword>
<keyword evidence="3" id="KW-0132">Cell division</keyword>
<comment type="similarity">
    <text evidence="2">Belongs to the SCC4/mau-2 family.</text>
</comment>
<sequence length="486" mass="54973">MFTLTQCQFHLCSNNLLKAHSDLLSADNLCERLGIDYSRNAGIPSFSLNKEQEGGRSLHMNSPVKSPAAKVAQKQNDTKKLLKIYHSVLYIIFLISTSNYKEANLRINVLNDIISSLSGDFETVFFSWVPSSFFVILTYLFSCICHRPIANIPTAIEFGNKGIKVINTLLTHEQNSYIIGTELSKCFIHYKFIILENLIYIHLSSGKLKLALEFIEQLVQLYEQHKENLPGGLSIIHTVLGLYASTLKIPDYAITHFQFALHNATYEDLKYIIEIYLSLAYLKTNQLNKAQAFVFSHSKKLYQHPNRILKAGIYLVEGLLDYHLNNLNQAKVKLKESLSITNGSLSHNQMAATALNGLGAVFLKQEPQLQQSSAILKSSLVLSHRSEDFFSKLASLELLSNLYSQQEDLLNNSTNESHKIQHEQLWTTEIQAVENLPLSKKLLTKYIKEAIPSHSSQPTAETTMNQQPQPSNTHTNKPPPRKRKAK</sequence>
<evidence type="ECO:0000313" key="9">
    <source>
        <dbReference type="EMBL" id="NDV31238.1"/>
    </source>
</evidence>
<evidence type="ECO:0000256" key="6">
    <source>
        <dbReference type="ARBA" id="ARBA00023242"/>
    </source>
</evidence>
<protein>
    <submittedName>
        <fullName evidence="9">Uncharacterized protein</fullName>
    </submittedName>
</protein>
<reference evidence="9" key="1">
    <citation type="journal article" date="2020" name="J. Eukaryot. Microbiol.">
        <title>De novo Sequencing, Assembly and Annotation of the Transcriptome for the Free-Living Testate Amoeba Arcella intermedia.</title>
        <authorList>
            <person name="Ribeiro G.M."/>
            <person name="Porfirio-Sousa A.L."/>
            <person name="Maurer-Alcala X.X."/>
            <person name="Katz L.A."/>
            <person name="Lahr D.J.G."/>
        </authorList>
    </citation>
    <scope>NUCLEOTIDE SEQUENCE</scope>
</reference>
<keyword evidence="7" id="KW-0131">Cell cycle</keyword>
<comment type="subcellular location">
    <subcellularLocation>
        <location evidence="1">Nucleus</location>
    </subcellularLocation>
</comment>
<name>A0A6B2L2Z9_9EUKA</name>
<evidence type="ECO:0000256" key="1">
    <source>
        <dbReference type="ARBA" id="ARBA00004123"/>
    </source>
</evidence>
<dbReference type="GO" id="GO:0007064">
    <property type="term" value="P:mitotic sister chromatid cohesion"/>
    <property type="evidence" value="ECO:0007669"/>
    <property type="project" value="InterPro"/>
</dbReference>
<accession>A0A6B2L2Z9</accession>
<dbReference type="GO" id="GO:0051301">
    <property type="term" value="P:cell division"/>
    <property type="evidence" value="ECO:0007669"/>
    <property type="project" value="UniProtKB-KW"/>
</dbReference>
<dbReference type="EMBL" id="GIBP01002269">
    <property type="protein sequence ID" value="NDV31238.1"/>
    <property type="molecule type" value="Transcribed_RNA"/>
</dbReference>
<proteinExistence type="inferred from homology"/>
<feature type="region of interest" description="Disordered" evidence="8">
    <location>
        <begin position="452"/>
        <end position="486"/>
    </location>
</feature>
<dbReference type="PANTHER" id="PTHR21394">
    <property type="entry name" value="MAU2 CHROMATID COHESION FACTOR HOMOLOG"/>
    <property type="match status" value="1"/>
</dbReference>
<dbReference type="GO" id="GO:0005634">
    <property type="term" value="C:nucleus"/>
    <property type="evidence" value="ECO:0007669"/>
    <property type="project" value="UniProtKB-SubCell"/>
</dbReference>
<organism evidence="9">
    <name type="scientific">Arcella intermedia</name>
    <dbReference type="NCBI Taxonomy" id="1963864"/>
    <lineage>
        <taxon>Eukaryota</taxon>
        <taxon>Amoebozoa</taxon>
        <taxon>Tubulinea</taxon>
        <taxon>Elardia</taxon>
        <taxon>Arcellinida</taxon>
        <taxon>Sphaerothecina</taxon>
        <taxon>Arcellidae</taxon>
        <taxon>Arcella</taxon>
    </lineage>
</organism>
<evidence type="ECO:0000256" key="3">
    <source>
        <dbReference type="ARBA" id="ARBA00022618"/>
    </source>
</evidence>
<feature type="compositionally biased region" description="Polar residues" evidence="8">
    <location>
        <begin position="453"/>
        <end position="476"/>
    </location>
</feature>
<keyword evidence="4" id="KW-0498">Mitosis</keyword>
<dbReference type="SUPFAM" id="SSF48452">
    <property type="entry name" value="TPR-like"/>
    <property type="match status" value="1"/>
</dbReference>
<dbReference type="GO" id="GO:0007059">
    <property type="term" value="P:chromosome segregation"/>
    <property type="evidence" value="ECO:0007669"/>
    <property type="project" value="UniProtKB-KW"/>
</dbReference>
<dbReference type="Gene3D" id="1.25.40.10">
    <property type="entry name" value="Tetratricopeptide repeat domain"/>
    <property type="match status" value="1"/>
</dbReference>
<dbReference type="InterPro" id="IPR011990">
    <property type="entry name" value="TPR-like_helical_dom_sf"/>
</dbReference>